<reference evidence="3" key="2">
    <citation type="journal article" date="2009" name="Fungal Genet. Biol.">
        <title>The 2008 update of the Aspergillus nidulans genome annotation: a community effort.</title>
        <authorList>
            <person name="Wortman J.R."/>
            <person name="Gilsenan J.M."/>
            <person name="Joardar V."/>
            <person name="Deegan J."/>
            <person name="Clutterbuck J."/>
            <person name="Andersen M.R."/>
            <person name="Archer D."/>
            <person name="Bencina M."/>
            <person name="Braus G."/>
            <person name="Coutinho P."/>
            <person name="von Dohren H."/>
            <person name="Doonan J."/>
            <person name="Driessen A.J."/>
            <person name="Durek P."/>
            <person name="Espeso E."/>
            <person name="Fekete E."/>
            <person name="Flipphi M."/>
            <person name="Estrada C.G."/>
            <person name="Geysens S."/>
            <person name="Goldman G."/>
            <person name="de Groot P.W."/>
            <person name="Hansen K."/>
            <person name="Harris S.D."/>
            <person name="Heinekamp T."/>
            <person name="Helmstaedt K."/>
            <person name="Henrissat B."/>
            <person name="Hofmann G."/>
            <person name="Homan T."/>
            <person name="Horio T."/>
            <person name="Horiuchi H."/>
            <person name="James S."/>
            <person name="Jones M."/>
            <person name="Karaffa L."/>
            <person name="Karanyi Z."/>
            <person name="Kato M."/>
            <person name="Keller N."/>
            <person name="Kelly D.E."/>
            <person name="Kiel J.A."/>
            <person name="Kim J.M."/>
            <person name="van der Klei I.J."/>
            <person name="Klis F.M."/>
            <person name="Kovalchuk A."/>
            <person name="Krasevec N."/>
            <person name="Kubicek C.P."/>
            <person name="Liu B."/>
            <person name="Maccabe A."/>
            <person name="Meyer V."/>
            <person name="Mirabito P."/>
            <person name="Miskei M."/>
            <person name="Mos M."/>
            <person name="Mullins J."/>
            <person name="Nelson D.R."/>
            <person name="Nielsen J."/>
            <person name="Oakley B.R."/>
            <person name="Osmani S.A."/>
            <person name="Pakula T."/>
            <person name="Paszewski A."/>
            <person name="Paulsen I."/>
            <person name="Pilsyk S."/>
            <person name="Pocsi I."/>
            <person name="Punt P.J."/>
            <person name="Ram A.F."/>
            <person name="Ren Q."/>
            <person name="Robellet X."/>
            <person name="Robson G."/>
            <person name="Seiboth B."/>
            <person name="van Solingen P."/>
            <person name="Specht T."/>
            <person name="Sun J."/>
            <person name="Taheri-Talesh N."/>
            <person name="Takeshita N."/>
            <person name="Ussery D."/>
            <person name="vanKuyk P.A."/>
            <person name="Visser H."/>
            <person name="van de Vondervoort P.J."/>
            <person name="de Vries R.P."/>
            <person name="Walton J."/>
            <person name="Xiang X."/>
            <person name="Xiong Y."/>
            <person name="Zeng A.P."/>
            <person name="Brandt B.W."/>
            <person name="Cornell M.J."/>
            <person name="van den Hondel C.A."/>
            <person name="Visser J."/>
            <person name="Oliver S.G."/>
            <person name="Turner G."/>
        </authorList>
    </citation>
    <scope>GENOME REANNOTATION</scope>
    <source>
        <strain evidence="3">FGSC A4 / ATCC 38163 / CBS 112.46 / NRRL 194 / M139</strain>
    </source>
</reference>
<sequence length="78" mass="8265">MYTYTPTSKFLVLAPIQSAPLAATNEQTETNISSVRERSDSSSSTTSSTRLSRGAAARLPAGFLFLGYDHPTALSPGL</sequence>
<dbReference type="RefSeq" id="XP_658424.1">
    <property type="nucleotide sequence ID" value="XM_653332.2"/>
</dbReference>
<dbReference type="OrthoDB" id="4330769at2759"/>
<dbReference type="AlphaFoldDB" id="Q5BF60"/>
<keyword evidence="3" id="KW-1185">Reference proteome</keyword>
<dbReference type="Proteomes" id="UP000000560">
    <property type="component" value="Chromosome VIII"/>
</dbReference>
<accession>C8VQF5</accession>
<reference evidence="3" key="1">
    <citation type="journal article" date="2005" name="Nature">
        <title>Sequencing of Aspergillus nidulans and comparative analysis with A. fumigatus and A. oryzae.</title>
        <authorList>
            <person name="Galagan J.E."/>
            <person name="Calvo S.E."/>
            <person name="Cuomo C."/>
            <person name="Ma L.J."/>
            <person name="Wortman J.R."/>
            <person name="Batzoglou S."/>
            <person name="Lee S.I."/>
            <person name="Basturkmen M."/>
            <person name="Spevak C.C."/>
            <person name="Clutterbuck J."/>
            <person name="Kapitonov V."/>
            <person name="Jurka J."/>
            <person name="Scazzocchio C."/>
            <person name="Farman M."/>
            <person name="Butler J."/>
            <person name="Purcell S."/>
            <person name="Harris S."/>
            <person name="Braus G.H."/>
            <person name="Draht O."/>
            <person name="Busch S."/>
            <person name="D'Enfert C."/>
            <person name="Bouchier C."/>
            <person name="Goldman G.H."/>
            <person name="Bell-Pedersen D."/>
            <person name="Griffiths-Jones S."/>
            <person name="Doonan J.H."/>
            <person name="Yu J."/>
            <person name="Vienken K."/>
            <person name="Pain A."/>
            <person name="Freitag M."/>
            <person name="Selker E.U."/>
            <person name="Archer D.B."/>
            <person name="Penalva M.A."/>
            <person name="Oakley B.R."/>
            <person name="Momany M."/>
            <person name="Tanaka T."/>
            <person name="Kumagai T."/>
            <person name="Asai K."/>
            <person name="Machida M."/>
            <person name="Nierman W.C."/>
            <person name="Denning D.W."/>
            <person name="Caddick M."/>
            <person name="Hynes M."/>
            <person name="Paoletti M."/>
            <person name="Fischer R."/>
            <person name="Miller B."/>
            <person name="Dyer P."/>
            <person name="Sachs M.S."/>
            <person name="Osmani S.A."/>
            <person name="Birren B.W."/>
        </authorList>
    </citation>
    <scope>NUCLEOTIDE SEQUENCE [LARGE SCALE GENOMIC DNA]</scope>
    <source>
        <strain evidence="3">FGSC A4 / ATCC 38163 / CBS 112.46 / NRRL 194 / M139</strain>
    </source>
</reference>
<dbReference type="HOGENOM" id="CLU_2775510_0_0_1"/>
<dbReference type="InParanoid" id="Q5BF60"/>
<organism evidence="2 3">
    <name type="scientific">Emericella nidulans (strain FGSC A4 / ATCC 38163 / CBS 112.46 / NRRL 194 / M139)</name>
    <name type="common">Aspergillus nidulans</name>
    <dbReference type="NCBI Taxonomy" id="227321"/>
    <lineage>
        <taxon>Eukaryota</taxon>
        <taxon>Fungi</taxon>
        <taxon>Dikarya</taxon>
        <taxon>Ascomycota</taxon>
        <taxon>Pezizomycotina</taxon>
        <taxon>Eurotiomycetes</taxon>
        <taxon>Eurotiomycetidae</taxon>
        <taxon>Eurotiales</taxon>
        <taxon>Aspergillaceae</taxon>
        <taxon>Aspergillus</taxon>
        <taxon>Aspergillus subgen. Nidulantes</taxon>
    </lineage>
</organism>
<feature type="region of interest" description="Disordered" evidence="1">
    <location>
        <begin position="24"/>
        <end position="54"/>
    </location>
</feature>
<protein>
    <submittedName>
        <fullName evidence="2">Uncharacterized protein</fullName>
    </submittedName>
</protein>
<gene>
    <name evidence="2" type="ORF">ANIA_00820</name>
</gene>
<dbReference type="GeneID" id="2876590"/>
<evidence type="ECO:0000313" key="2">
    <source>
        <dbReference type="EMBL" id="CBF88720.1"/>
    </source>
</evidence>
<dbReference type="OMA" id="LAPIHNG"/>
<dbReference type="EMBL" id="BN001308">
    <property type="protein sequence ID" value="CBF88720.1"/>
    <property type="molecule type" value="Genomic_DNA"/>
</dbReference>
<accession>Q5BF60</accession>
<evidence type="ECO:0000313" key="3">
    <source>
        <dbReference type="Proteomes" id="UP000000560"/>
    </source>
</evidence>
<dbReference type="VEuPathDB" id="FungiDB:AN0820"/>
<name>Q5BF60_EMENI</name>
<feature type="compositionally biased region" description="Low complexity" evidence="1">
    <location>
        <begin position="41"/>
        <end position="53"/>
    </location>
</feature>
<dbReference type="KEGG" id="ani:ANIA_00820"/>
<evidence type="ECO:0000256" key="1">
    <source>
        <dbReference type="SAM" id="MobiDB-lite"/>
    </source>
</evidence>
<proteinExistence type="predicted"/>